<dbReference type="PANTHER" id="PTHR10353">
    <property type="entry name" value="GLYCOSYL HYDROLASE"/>
    <property type="match status" value="1"/>
</dbReference>
<evidence type="ECO:0000256" key="5">
    <source>
        <dbReference type="RuleBase" id="RU003690"/>
    </source>
</evidence>
<evidence type="ECO:0000313" key="8">
    <source>
        <dbReference type="Proteomes" id="UP000306912"/>
    </source>
</evidence>
<dbReference type="PANTHER" id="PTHR10353:SF122">
    <property type="entry name" value="6-PHOSPHO-BETA-GLUCOSIDASE ASCB-RELATED"/>
    <property type="match status" value="1"/>
</dbReference>
<keyword evidence="3 6" id="KW-0326">Glycosidase</keyword>
<comment type="caution">
    <text evidence="7">The sequence shown here is derived from an EMBL/GenBank/DDBJ whole genome shotgun (WGS) entry which is preliminary data.</text>
</comment>
<name>A0A5R8Q8N8_9FIRM</name>
<dbReference type="PRINTS" id="PR00131">
    <property type="entry name" value="GLHYDRLASE1"/>
</dbReference>
<dbReference type="GO" id="GO:0016052">
    <property type="term" value="P:carbohydrate catabolic process"/>
    <property type="evidence" value="ECO:0007669"/>
    <property type="project" value="TreeGrafter"/>
</dbReference>
<dbReference type="Proteomes" id="UP000306912">
    <property type="component" value="Unassembled WGS sequence"/>
</dbReference>
<reference evidence="7 8" key="1">
    <citation type="submission" date="2019-05" db="EMBL/GenBank/DDBJ databases">
        <title>Culicoidintestinum kansasii gen. nov., sp. nov. from the gastrointestinal tract of the biting midge, Culicoides sonorensis.</title>
        <authorList>
            <person name="Neupane S."/>
            <person name="Ghosh A."/>
            <person name="Gunther S."/>
            <person name="Martin K."/>
            <person name="Zurek L."/>
        </authorList>
    </citation>
    <scope>NUCLEOTIDE SEQUENCE [LARGE SCALE GENOMIC DNA]</scope>
    <source>
        <strain evidence="7 8">CS-1</strain>
    </source>
</reference>
<protein>
    <submittedName>
        <fullName evidence="7">Glycosyl hydrolase family protein</fullName>
    </submittedName>
</protein>
<dbReference type="AlphaFoldDB" id="A0A5R8Q8N8"/>
<dbReference type="InterPro" id="IPR001360">
    <property type="entry name" value="Glyco_hydro_1"/>
</dbReference>
<evidence type="ECO:0000313" key="7">
    <source>
        <dbReference type="EMBL" id="TLG71539.1"/>
    </source>
</evidence>
<keyword evidence="2 6" id="KW-0378">Hydrolase</keyword>
<dbReference type="GO" id="GO:0005829">
    <property type="term" value="C:cytosol"/>
    <property type="evidence" value="ECO:0007669"/>
    <property type="project" value="TreeGrafter"/>
</dbReference>
<organism evidence="7 8">
    <name type="scientific">Culicoidibacter larvae</name>
    <dbReference type="NCBI Taxonomy" id="2579976"/>
    <lineage>
        <taxon>Bacteria</taxon>
        <taxon>Bacillati</taxon>
        <taxon>Bacillota</taxon>
        <taxon>Culicoidibacteria</taxon>
        <taxon>Culicoidibacterales</taxon>
        <taxon>Culicoidibacteraceae</taxon>
        <taxon>Culicoidibacter</taxon>
    </lineage>
</organism>
<evidence type="ECO:0000256" key="1">
    <source>
        <dbReference type="ARBA" id="ARBA00010838"/>
    </source>
</evidence>
<dbReference type="SUPFAM" id="SSF51445">
    <property type="entry name" value="(Trans)glycosidases"/>
    <property type="match status" value="1"/>
</dbReference>
<gene>
    <name evidence="7" type="ORF">FEZ08_10625</name>
</gene>
<comment type="similarity">
    <text evidence="1 5">Belongs to the glycosyl hydrolase 1 family.</text>
</comment>
<dbReference type="PROSITE" id="PS00572">
    <property type="entry name" value="GLYCOSYL_HYDROL_F1_1"/>
    <property type="match status" value="1"/>
</dbReference>
<dbReference type="FunFam" id="3.20.20.80:FF:000004">
    <property type="entry name" value="Beta-glucosidase 6-phospho-beta-glucosidase"/>
    <property type="match status" value="1"/>
</dbReference>
<accession>A0A5R8Q8N8</accession>
<dbReference type="Pfam" id="PF00232">
    <property type="entry name" value="Glyco_hydro_1"/>
    <property type="match status" value="1"/>
</dbReference>
<dbReference type="InterPro" id="IPR018120">
    <property type="entry name" value="Glyco_hydro_1_AS"/>
</dbReference>
<evidence type="ECO:0000256" key="6">
    <source>
        <dbReference type="RuleBase" id="RU004468"/>
    </source>
</evidence>
<evidence type="ECO:0000256" key="3">
    <source>
        <dbReference type="ARBA" id="ARBA00023295"/>
    </source>
</evidence>
<dbReference type="InterPro" id="IPR017853">
    <property type="entry name" value="GH"/>
</dbReference>
<keyword evidence="8" id="KW-1185">Reference proteome</keyword>
<dbReference type="EMBL" id="VBWP01000011">
    <property type="protein sequence ID" value="TLG71539.1"/>
    <property type="molecule type" value="Genomic_DNA"/>
</dbReference>
<proteinExistence type="inferred from homology"/>
<dbReference type="PROSITE" id="PS00653">
    <property type="entry name" value="GLYCOSYL_HYDROL_F1_2"/>
    <property type="match status" value="1"/>
</dbReference>
<dbReference type="InterPro" id="IPR033132">
    <property type="entry name" value="GH_1_N_CS"/>
</dbReference>
<dbReference type="GO" id="GO:0008422">
    <property type="term" value="F:beta-glucosidase activity"/>
    <property type="evidence" value="ECO:0007669"/>
    <property type="project" value="TreeGrafter"/>
</dbReference>
<dbReference type="NCBIfam" id="NF007158">
    <property type="entry name" value="PRK09593.1"/>
    <property type="match status" value="1"/>
</dbReference>
<dbReference type="RefSeq" id="WP_138192188.1">
    <property type="nucleotide sequence ID" value="NZ_VBWP01000011.1"/>
</dbReference>
<sequence length="477" mass="54546">MGRFPEDFLWGGATAANQYEGGYDVGGKGLSTADTMPGGKIRMQVMFSPEFNWQIEPDKYKYPNHFGIDGYHRYKEDIALFAKMGFKCYRLSISWARIFPNGDDLVPNEEGLAYYDAVFDELAKYNIEPIVTISHYEMPLHLVKEYGGWANRKLVAFFERYAQVILDRYHEKVKYWLTFNEINSAFHFPMLSMGLAGDAARDMGTVFQAFHHQFVAAARVVKYAHELDPELLIGCMTLYATSYAADCNPVNVLANEQQKEEMNYFCTDVQARGEYPAYTDRLFKKYGVESLEVEEGDLEVMFENPVDFISFSYYMSFVVNVTDPEAAKAAGNLMDGIRNPFLKASDWGWQIDPLGLRIALNELYNRYELPLIIVENGLGAYDEPDANFVVNDDYRIDYLREHIEAMADAIEDGVELFGYTPWGCIDIVSASTGEMSKRYGFIYVDLDDEGNGTANRYEKKSFDWYKQVIASNGENLK</sequence>
<dbReference type="InParanoid" id="A0A5R8Q8N8"/>
<dbReference type="OrthoDB" id="1637462at2"/>
<feature type="active site" description="Nucleophile" evidence="4">
    <location>
        <position position="375"/>
    </location>
</feature>
<dbReference type="Gene3D" id="3.20.20.80">
    <property type="entry name" value="Glycosidases"/>
    <property type="match status" value="1"/>
</dbReference>
<evidence type="ECO:0000256" key="4">
    <source>
        <dbReference type="PROSITE-ProRule" id="PRU10055"/>
    </source>
</evidence>
<evidence type="ECO:0000256" key="2">
    <source>
        <dbReference type="ARBA" id="ARBA00022801"/>
    </source>
</evidence>